<reference evidence="2 3" key="1">
    <citation type="submission" date="2023-09" db="EMBL/GenBank/DDBJ databases">
        <title>Novel taxa isolated from Blanes Bay.</title>
        <authorList>
            <person name="Rey-Velasco X."/>
            <person name="Lucena T."/>
        </authorList>
    </citation>
    <scope>NUCLEOTIDE SEQUENCE [LARGE SCALE GENOMIC DNA]</scope>
    <source>
        <strain evidence="2 3">S356</strain>
    </source>
</reference>
<comment type="caution">
    <text evidence="2">The sequence shown here is derived from an EMBL/GenBank/DDBJ whole genome shotgun (WGS) entry which is preliminary data.</text>
</comment>
<dbReference type="SUPFAM" id="SSF52266">
    <property type="entry name" value="SGNH hydrolase"/>
    <property type="match status" value="2"/>
</dbReference>
<proteinExistence type="predicted"/>
<evidence type="ECO:0000256" key="1">
    <source>
        <dbReference type="SAM" id="SignalP"/>
    </source>
</evidence>
<dbReference type="RefSeq" id="WP_349240658.1">
    <property type="nucleotide sequence ID" value="NZ_JAVTTO010000001.1"/>
</dbReference>
<feature type="chain" id="PRO_5046157865" evidence="1">
    <location>
        <begin position="19"/>
        <end position="508"/>
    </location>
</feature>
<name>A0ABU3LDX5_9FLAO</name>
<dbReference type="EMBL" id="JAVTTO010000001">
    <property type="protein sequence ID" value="MDT7831413.1"/>
    <property type="molecule type" value="Genomic_DNA"/>
</dbReference>
<evidence type="ECO:0000313" key="3">
    <source>
        <dbReference type="Proteomes" id="UP001257277"/>
    </source>
</evidence>
<dbReference type="PROSITE" id="PS51257">
    <property type="entry name" value="PROKAR_LIPOPROTEIN"/>
    <property type="match status" value="1"/>
</dbReference>
<dbReference type="Gene3D" id="3.40.50.1110">
    <property type="entry name" value="SGNH hydrolase"/>
    <property type="match status" value="1"/>
</dbReference>
<protein>
    <submittedName>
        <fullName evidence="2">G-D-S-L family lipolytic protein</fullName>
    </submittedName>
</protein>
<keyword evidence="1" id="KW-0732">Signal</keyword>
<accession>A0ABU3LDX5</accession>
<keyword evidence="3" id="KW-1185">Reference proteome</keyword>
<feature type="signal peptide" evidence="1">
    <location>
        <begin position="1"/>
        <end position="18"/>
    </location>
</feature>
<dbReference type="Proteomes" id="UP001257277">
    <property type="component" value="Unassembled WGS sequence"/>
</dbReference>
<gene>
    <name evidence="2" type="ORF">RQM59_03420</name>
</gene>
<dbReference type="InterPro" id="IPR036514">
    <property type="entry name" value="SGNH_hydro_sf"/>
</dbReference>
<sequence length="508" mass="51603">MKKLKYLWLVPLVAGLTACDVNNTLDEVPAPTEVVIPLSAGTADFSKYVSIGASFTAGFSDGSVFLAAQANSFPSILAQKMAGAGGGTFTQPLVSDNVGGLLYGGNQIANPRLFFNGAGPAVLPGTPTTEVTSVLTGPFNNVGVPGAKSYHVLAPGYGSVAGVLAGTANPYFARMASSATATMLGDAVSQSPTFFTISEIGGNDVLSYATGGGTGVVQTGLDPTMYASNDITAPALFNVVLNNIVNAMTAGGAKGAIVTVPSIVNLPYFTTVPYNPVPMDAATAGQVNAGYAAYNANLLPAITAANALQGLGMDASQIAAEVAKRTISFAAGQNAVVIVDEDLVDTSGLGLPLYRQATAGDFLVLTSSSFIGTTVGGNPALINGVSVPLADNWVLTPQEQNNIQTAVDAYNASIAAAAASKGLALVDVNQLLIDAATTGVQFDEFTMTTSLVFGGMVSLDGIHLTTRGYGLMANKILEAVDATYGSNFKVSGNMAKASDYPTNYPPGI</sequence>
<organism evidence="2 3">
    <name type="scientific">Asprobacillus argus</name>
    <dbReference type="NCBI Taxonomy" id="3076534"/>
    <lineage>
        <taxon>Bacteria</taxon>
        <taxon>Pseudomonadati</taxon>
        <taxon>Bacteroidota</taxon>
        <taxon>Flavobacteriia</taxon>
        <taxon>Flavobacteriales</taxon>
        <taxon>Flavobacteriaceae</taxon>
        <taxon>Asprobacillus</taxon>
    </lineage>
</organism>
<evidence type="ECO:0000313" key="2">
    <source>
        <dbReference type="EMBL" id="MDT7831413.1"/>
    </source>
</evidence>